<dbReference type="PATRIC" id="fig|1423767.3.peg.645"/>
<organism evidence="2 3">
    <name type="scientific">Lactobacillus kitasatonis DSM 16761 = JCM 1039</name>
    <dbReference type="NCBI Taxonomy" id="1423767"/>
    <lineage>
        <taxon>Bacteria</taxon>
        <taxon>Bacillati</taxon>
        <taxon>Bacillota</taxon>
        <taxon>Bacilli</taxon>
        <taxon>Lactobacillales</taxon>
        <taxon>Lactobacillaceae</taxon>
        <taxon>Lactobacillus</taxon>
    </lineage>
</organism>
<name>A0A0R1VTJ5_9LACO</name>
<protein>
    <submittedName>
        <fullName evidence="2">Uncharacterized protein</fullName>
    </submittedName>
</protein>
<dbReference type="EMBL" id="AZFU01000001">
    <property type="protein sequence ID" value="KRM07195.1"/>
    <property type="molecule type" value="Genomic_DNA"/>
</dbReference>
<accession>A0A0R1VTJ5</accession>
<gene>
    <name evidence="2" type="ORF">FC59_GL000623</name>
</gene>
<evidence type="ECO:0000313" key="3">
    <source>
        <dbReference type="Proteomes" id="UP000051307"/>
    </source>
</evidence>
<evidence type="ECO:0000313" key="2">
    <source>
        <dbReference type="EMBL" id="KRM07195.1"/>
    </source>
</evidence>
<proteinExistence type="predicted"/>
<dbReference type="OrthoDB" id="9928889at2"/>
<dbReference type="Proteomes" id="UP000051307">
    <property type="component" value="Unassembled WGS sequence"/>
</dbReference>
<comment type="caution">
    <text evidence="2">The sequence shown here is derived from an EMBL/GenBank/DDBJ whole genome shotgun (WGS) entry which is preliminary data.</text>
</comment>
<dbReference type="eggNOG" id="ENOG5030MH1">
    <property type="taxonomic scope" value="Bacteria"/>
</dbReference>
<evidence type="ECO:0000256" key="1">
    <source>
        <dbReference type="SAM" id="SignalP"/>
    </source>
</evidence>
<keyword evidence="1" id="KW-0732">Signal</keyword>
<sequence>MKSKKALISLLATASLAALFSASSVTANAADNSNSTVVAKFDKAITIKNIPRLSKWGYIVTVNSDSQPISVGKDSYQKMLNDSEFRSGNTISPKKVKNVKFKVVKIAYAKHHNGALMYLITSKDNKYSTWTTNPGMQYCAFNSKALQGVVKPLNRISKRATAQFPTYKWQKISKKARATRIRKNKHDFNLAVKAAQKLKGQQRKFVLASLKQAKKEGYITKLTLPLAFNILLWGIDQ</sequence>
<dbReference type="AlphaFoldDB" id="A0A0R1VTJ5"/>
<reference evidence="2 3" key="1">
    <citation type="journal article" date="2015" name="Genome Announc.">
        <title>Expanding the biotechnology potential of lactobacilli through comparative genomics of 213 strains and associated genera.</title>
        <authorList>
            <person name="Sun Z."/>
            <person name="Harris H.M."/>
            <person name="McCann A."/>
            <person name="Guo C."/>
            <person name="Argimon S."/>
            <person name="Zhang W."/>
            <person name="Yang X."/>
            <person name="Jeffery I.B."/>
            <person name="Cooney J.C."/>
            <person name="Kagawa T.F."/>
            <person name="Liu W."/>
            <person name="Song Y."/>
            <person name="Salvetti E."/>
            <person name="Wrobel A."/>
            <person name="Rasinkangas P."/>
            <person name="Parkhill J."/>
            <person name="Rea M.C."/>
            <person name="O'Sullivan O."/>
            <person name="Ritari J."/>
            <person name="Douillard F.P."/>
            <person name="Paul Ross R."/>
            <person name="Yang R."/>
            <person name="Briner A.E."/>
            <person name="Felis G.E."/>
            <person name="de Vos W.M."/>
            <person name="Barrangou R."/>
            <person name="Klaenhammer T.R."/>
            <person name="Caufield P.W."/>
            <person name="Cui Y."/>
            <person name="Zhang H."/>
            <person name="O'Toole P.W."/>
        </authorList>
    </citation>
    <scope>NUCLEOTIDE SEQUENCE [LARGE SCALE GENOMIC DNA]</scope>
    <source>
        <strain evidence="2 3">DSM 16761</strain>
    </source>
</reference>
<dbReference type="RefSeq" id="WP_025014294.1">
    <property type="nucleotide sequence ID" value="NZ_AZFU01000001.1"/>
</dbReference>
<feature type="signal peptide" evidence="1">
    <location>
        <begin position="1"/>
        <end position="29"/>
    </location>
</feature>
<feature type="chain" id="PRO_5006412410" evidence="1">
    <location>
        <begin position="30"/>
        <end position="237"/>
    </location>
</feature>